<evidence type="ECO:0000313" key="7">
    <source>
        <dbReference type="Proteomes" id="UP001283109"/>
    </source>
</evidence>
<dbReference type="Proteomes" id="UP001283109">
    <property type="component" value="Unassembled WGS sequence"/>
</dbReference>
<dbReference type="EMBL" id="JAWQEV010000003">
    <property type="protein sequence ID" value="MDW4573398.1"/>
    <property type="molecule type" value="Genomic_DNA"/>
</dbReference>
<evidence type="ECO:0000313" key="6">
    <source>
        <dbReference type="EMBL" id="MDW4573398.1"/>
    </source>
</evidence>
<dbReference type="RefSeq" id="WP_318353903.1">
    <property type="nucleotide sequence ID" value="NZ_JAWQEV010000003.1"/>
</dbReference>
<dbReference type="PANTHER" id="PTHR43776">
    <property type="entry name" value="TRANSPORT ATP-BINDING PROTEIN"/>
    <property type="match status" value="1"/>
</dbReference>
<dbReference type="Pfam" id="PF08352">
    <property type="entry name" value="oligo_HPY"/>
    <property type="match status" value="1"/>
</dbReference>
<keyword evidence="2" id="KW-0813">Transport</keyword>
<dbReference type="InterPro" id="IPR003439">
    <property type="entry name" value="ABC_transporter-like_ATP-bd"/>
</dbReference>
<keyword evidence="7" id="KW-1185">Reference proteome</keyword>
<dbReference type="InterPro" id="IPR013563">
    <property type="entry name" value="Oligopep_ABC_C"/>
</dbReference>
<gene>
    <name evidence="6" type="ORF">R8Z58_11510</name>
</gene>
<dbReference type="SUPFAM" id="SSF52540">
    <property type="entry name" value="P-loop containing nucleoside triphosphate hydrolases"/>
    <property type="match status" value="1"/>
</dbReference>
<organism evidence="6 7">
    <name type="scientific">Microbacterium arthrosphaerae</name>
    <dbReference type="NCBI Taxonomy" id="792652"/>
    <lineage>
        <taxon>Bacteria</taxon>
        <taxon>Bacillati</taxon>
        <taxon>Actinomycetota</taxon>
        <taxon>Actinomycetes</taxon>
        <taxon>Micrococcales</taxon>
        <taxon>Microbacteriaceae</taxon>
        <taxon>Microbacterium</taxon>
    </lineage>
</organism>
<feature type="domain" description="ABC transporter" evidence="5">
    <location>
        <begin position="13"/>
        <end position="260"/>
    </location>
</feature>
<dbReference type="PROSITE" id="PS50893">
    <property type="entry name" value="ABC_TRANSPORTER_2"/>
    <property type="match status" value="1"/>
</dbReference>
<dbReference type="PROSITE" id="PS00211">
    <property type="entry name" value="ABC_TRANSPORTER_1"/>
    <property type="match status" value="1"/>
</dbReference>
<evidence type="ECO:0000256" key="1">
    <source>
        <dbReference type="ARBA" id="ARBA00005417"/>
    </source>
</evidence>
<accession>A0ABU4H242</accession>
<protein>
    <submittedName>
        <fullName evidence="6">ATP-binding cassette domain-containing protein</fullName>
    </submittedName>
</protein>
<name>A0ABU4H242_9MICO</name>
<keyword evidence="3" id="KW-0547">Nucleotide-binding</keyword>
<dbReference type="CDD" id="cd03257">
    <property type="entry name" value="ABC_NikE_OppD_transporters"/>
    <property type="match status" value="1"/>
</dbReference>
<dbReference type="Pfam" id="PF00005">
    <property type="entry name" value="ABC_tran"/>
    <property type="match status" value="1"/>
</dbReference>
<dbReference type="InterPro" id="IPR050319">
    <property type="entry name" value="ABC_transp_ATP-bind"/>
</dbReference>
<dbReference type="GO" id="GO:0005524">
    <property type="term" value="F:ATP binding"/>
    <property type="evidence" value="ECO:0007669"/>
    <property type="project" value="UniProtKB-KW"/>
</dbReference>
<comment type="caution">
    <text evidence="6">The sequence shown here is derived from an EMBL/GenBank/DDBJ whole genome shotgun (WGS) entry which is preliminary data.</text>
</comment>
<dbReference type="InterPro" id="IPR017871">
    <property type="entry name" value="ABC_transporter-like_CS"/>
</dbReference>
<keyword evidence="4 6" id="KW-0067">ATP-binding</keyword>
<reference evidence="6 7" key="1">
    <citation type="submission" date="2023-11" db="EMBL/GenBank/DDBJ databases">
        <title>Draft genome sequence of Microbacterium arthrosphaerae JCM 30492.</title>
        <authorList>
            <person name="Zhang G."/>
            <person name="Ding Y."/>
        </authorList>
    </citation>
    <scope>NUCLEOTIDE SEQUENCE [LARGE SCALE GENOMIC DNA]</scope>
    <source>
        <strain evidence="6 7">JCM 30492</strain>
    </source>
</reference>
<evidence type="ECO:0000256" key="2">
    <source>
        <dbReference type="ARBA" id="ARBA00022448"/>
    </source>
</evidence>
<comment type="similarity">
    <text evidence="1">Belongs to the ABC transporter superfamily.</text>
</comment>
<evidence type="ECO:0000256" key="4">
    <source>
        <dbReference type="ARBA" id="ARBA00022840"/>
    </source>
</evidence>
<dbReference type="SMART" id="SM00382">
    <property type="entry name" value="AAA"/>
    <property type="match status" value="1"/>
</dbReference>
<sequence length="308" mass="33265">MSAPTPEAGRDLIEVRGLVKTFPVRNAWGRTQGTVRAVDGVDLTIRRGETLALVGESGSGKSTLGRCLLQMDEPTSGAVTYGGVELTSLPRAKRAPFHRSMQVIFQDPFSSLNPHRSALQNVMEPLTALEPGADARARALEALAAVGIDGDAVHRRPRAFSGGQRQRIVIARAIAVRPGFVVCDEPLSALDMSIQAQVTDLLLRLQRELDLTYLFISHDLSVVREIATRTAVMNRGRIVELGPTAEVFASPQHAYTRHLLDAALSTDPATARRRLARISSRPDFEAAESDSAGEAALVEVSPGHLVLR</sequence>
<dbReference type="Gene3D" id="3.40.50.300">
    <property type="entry name" value="P-loop containing nucleotide triphosphate hydrolases"/>
    <property type="match status" value="1"/>
</dbReference>
<dbReference type="InterPro" id="IPR003593">
    <property type="entry name" value="AAA+_ATPase"/>
</dbReference>
<evidence type="ECO:0000256" key="3">
    <source>
        <dbReference type="ARBA" id="ARBA00022741"/>
    </source>
</evidence>
<evidence type="ECO:0000259" key="5">
    <source>
        <dbReference type="PROSITE" id="PS50893"/>
    </source>
</evidence>
<proteinExistence type="inferred from homology"/>
<dbReference type="PANTHER" id="PTHR43776:SF7">
    <property type="entry name" value="D,D-DIPEPTIDE TRANSPORT ATP-BINDING PROTEIN DDPF-RELATED"/>
    <property type="match status" value="1"/>
</dbReference>
<dbReference type="InterPro" id="IPR027417">
    <property type="entry name" value="P-loop_NTPase"/>
</dbReference>